<evidence type="ECO:0000313" key="4">
    <source>
        <dbReference type="Proteomes" id="UP000085678"/>
    </source>
</evidence>
<dbReference type="Pfam" id="PF02899">
    <property type="entry name" value="Phage_int_SAM_1"/>
    <property type="match status" value="1"/>
</dbReference>
<dbReference type="GO" id="GO:0015074">
    <property type="term" value="P:DNA integration"/>
    <property type="evidence" value="ECO:0007669"/>
    <property type="project" value="InterPro"/>
</dbReference>
<dbReference type="GO" id="GO:0003677">
    <property type="term" value="F:DNA binding"/>
    <property type="evidence" value="ECO:0007669"/>
    <property type="project" value="UniProtKB-KW"/>
</dbReference>
<evidence type="ECO:0000256" key="2">
    <source>
        <dbReference type="ARBA" id="ARBA00023172"/>
    </source>
</evidence>
<dbReference type="Gene3D" id="1.10.150.130">
    <property type="match status" value="1"/>
</dbReference>
<evidence type="ECO:0000259" key="3">
    <source>
        <dbReference type="PROSITE" id="PS51900"/>
    </source>
</evidence>
<dbReference type="KEGG" id="lak:106161898"/>
<dbReference type="PANTHER" id="PTHR35617">
    <property type="entry name" value="PHAGE_INTEGRASE DOMAIN-CONTAINING PROTEIN"/>
    <property type="match status" value="1"/>
</dbReference>
<dbReference type="Gene3D" id="1.10.443.10">
    <property type="entry name" value="Intergrase catalytic core"/>
    <property type="match status" value="1"/>
</dbReference>
<evidence type="ECO:0000256" key="1">
    <source>
        <dbReference type="ARBA" id="ARBA00023125"/>
    </source>
</evidence>
<organism evidence="4 5">
    <name type="scientific">Lingula anatina</name>
    <name type="common">Brachiopod</name>
    <name type="synonym">Lingula unguis</name>
    <dbReference type="NCBI Taxonomy" id="7574"/>
    <lineage>
        <taxon>Eukaryota</taxon>
        <taxon>Metazoa</taxon>
        <taxon>Spiralia</taxon>
        <taxon>Lophotrochozoa</taxon>
        <taxon>Brachiopoda</taxon>
        <taxon>Linguliformea</taxon>
        <taxon>Lingulata</taxon>
        <taxon>Lingulida</taxon>
        <taxon>Linguloidea</taxon>
        <taxon>Lingulidae</taxon>
        <taxon>Lingula</taxon>
    </lineage>
</organism>
<dbReference type="SUPFAM" id="SSF56349">
    <property type="entry name" value="DNA breaking-rejoining enzymes"/>
    <property type="match status" value="1"/>
</dbReference>
<dbReference type="STRING" id="7574.A0A1S3IAJ0"/>
<dbReference type="Proteomes" id="UP000085678">
    <property type="component" value="Unplaced"/>
</dbReference>
<dbReference type="GeneID" id="106161898"/>
<proteinExistence type="predicted"/>
<dbReference type="RefSeq" id="XP_013394424.1">
    <property type="nucleotide sequence ID" value="XM_013538970.1"/>
</dbReference>
<dbReference type="InterPro" id="IPR011010">
    <property type="entry name" value="DNA_brk_join_enz"/>
</dbReference>
<protein>
    <submittedName>
        <fullName evidence="5">Uncharacterized protein LOC106161898 isoform X1</fullName>
    </submittedName>
</protein>
<dbReference type="InParanoid" id="A0A1S3IAJ0"/>
<accession>A0A1S3IAJ0</accession>
<keyword evidence="1" id="KW-0238">DNA-binding</keyword>
<dbReference type="PROSITE" id="PS51900">
    <property type="entry name" value="CB"/>
    <property type="match status" value="1"/>
</dbReference>
<dbReference type="InterPro" id="IPR044068">
    <property type="entry name" value="CB"/>
</dbReference>
<reference evidence="5" key="1">
    <citation type="submission" date="2025-08" db="UniProtKB">
        <authorList>
            <consortium name="RefSeq"/>
        </authorList>
    </citation>
    <scope>IDENTIFICATION</scope>
    <source>
        <tissue evidence="5">Gonads</tissue>
    </source>
</reference>
<dbReference type="PANTHER" id="PTHR35617:SF3">
    <property type="entry name" value="CORE-BINDING (CB) DOMAIN-CONTAINING PROTEIN"/>
    <property type="match status" value="1"/>
</dbReference>
<feature type="domain" description="Core-binding (CB)" evidence="3">
    <location>
        <begin position="54"/>
        <end position="133"/>
    </location>
</feature>
<evidence type="ECO:0000313" key="5">
    <source>
        <dbReference type="RefSeq" id="XP_013394424.1"/>
    </source>
</evidence>
<dbReference type="InterPro" id="IPR010998">
    <property type="entry name" value="Integrase_recombinase_N"/>
</dbReference>
<dbReference type="InterPro" id="IPR004107">
    <property type="entry name" value="Integrase_SAM-like_N"/>
</dbReference>
<keyword evidence="4" id="KW-1185">Reference proteome</keyword>
<dbReference type="AlphaFoldDB" id="A0A1S3IAJ0"/>
<name>A0A1S3IAJ0_LINAN</name>
<dbReference type="GO" id="GO:0006310">
    <property type="term" value="P:DNA recombination"/>
    <property type="evidence" value="ECO:0007669"/>
    <property type="project" value="UniProtKB-KW"/>
</dbReference>
<keyword evidence="2" id="KW-0233">DNA recombination</keyword>
<sequence length="371" mass="42486">MVANVDANAGESSFDFTTSGRNFNAAVFRESSSSIQSNDLDCMQVIRKSFRDRGFSEQSINIFMASWRAKTKCQYKTYLSKWFQFCCERSINSFYVSVNDVIEFLTELYNKGLGYSSLNTARSALSSLGILLEQYTAGSHPQVIRFMKGVFNLRPSTSRYMDIWDVDQVLCYLRKLSPVRNISLKDLTLKLAMLIALVNAARIQTVHLLTVKNFKKLTSEYVFCCDGLIKQSRPGVHFSKVHLRAYPPDRRLCVYTVMKEYLKRTKMLRDSKENRLLISFRKPHKAVSKDTVARWIKVVLIRSGIDTVKYGAHSVRAATTSKAKLMDVPLADIMKHAGWSNKSTFTRFYDKEIVKNDTVVKAVLELDKQRS</sequence>
<dbReference type="OrthoDB" id="10064229at2759"/>
<dbReference type="InterPro" id="IPR013762">
    <property type="entry name" value="Integrase-like_cat_sf"/>
</dbReference>
<gene>
    <name evidence="5" type="primary">LOC106161898</name>
</gene>